<reference evidence="2" key="2">
    <citation type="submission" date="2022-08" db="UniProtKB">
        <authorList>
            <consortium name="EnsemblMetazoa"/>
        </authorList>
    </citation>
    <scope>IDENTIFICATION</scope>
    <source>
        <strain evidence="2">STECLA/ALBI9_A</strain>
    </source>
</reference>
<dbReference type="AlphaFoldDB" id="A0A182FGU6"/>
<reference evidence="2 3" key="1">
    <citation type="journal article" date="2017" name="G3 (Bethesda)">
        <title>The Physical Genome Mapping of Anopheles albimanus Corrected Scaffold Misassemblies and Identified Interarm Rearrangements in Genus Anopheles.</title>
        <authorList>
            <person name="Artemov G.N."/>
            <person name="Peery A.N."/>
            <person name="Jiang X."/>
            <person name="Tu Z."/>
            <person name="Stegniy V.N."/>
            <person name="Sharakhova M.V."/>
            <person name="Sharakhov I.V."/>
        </authorList>
    </citation>
    <scope>NUCLEOTIDE SEQUENCE [LARGE SCALE GENOMIC DNA]</scope>
    <source>
        <strain evidence="2 3">ALBI9_A</strain>
    </source>
</reference>
<evidence type="ECO:0000256" key="1">
    <source>
        <dbReference type="SAM" id="MobiDB-lite"/>
    </source>
</evidence>
<feature type="compositionally biased region" description="Low complexity" evidence="1">
    <location>
        <begin position="670"/>
        <end position="686"/>
    </location>
</feature>
<feature type="region of interest" description="Disordered" evidence="1">
    <location>
        <begin position="300"/>
        <end position="338"/>
    </location>
</feature>
<organism evidence="2 3">
    <name type="scientific">Anopheles albimanus</name>
    <name type="common">New world malaria mosquito</name>
    <dbReference type="NCBI Taxonomy" id="7167"/>
    <lineage>
        <taxon>Eukaryota</taxon>
        <taxon>Metazoa</taxon>
        <taxon>Ecdysozoa</taxon>
        <taxon>Arthropoda</taxon>
        <taxon>Hexapoda</taxon>
        <taxon>Insecta</taxon>
        <taxon>Pterygota</taxon>
        <taxon>Neoptera</taxon>
        <taxon>Endopterygota</taxon>
        <taxon>Diptera</taxon>
        <taxon>Nematocera</taxon>
        <taxon>Culicoidea</taxon>
        <taxon>Culicidae</taxon>
        <taxon>Anophelinae</taxon>
        <taxon>Anopheles</taxon>
    </lineage>
</organism>
<dbReference type="Gene3D" id="3.40.50.10810">
    <property type="entry name" value="Tandem AAA-ATPase domain"/>
    <property type="match status" value="1"/>
</dbReference>
<dbReference type="InterPro" id="IPR027417">
    <property type="entry name" value="P-loop_NTPase"/>
</dbReference>
<feature type="compositionally biased region" description="Low complexity" evidence="1">
    <location>
        <begin position="705"/>
        <end position="723"/>
    </location>
</feature>
<protein>
    <submittedName>
        <fullName evidence="2">Uncharacterized protein</fullName>
    </submittedName>
</protein>
<evidence type="ECO:0000313" key="3">
    <source>
        <dbReference type="Proteomes" id="UP000069272"/>
    </source>
</evidence>
<feature type="region of interest" description="Disordered" evidence="1">
    <location>
        <begin position="665"/>
        <end position="790"/>
    </location>
</feature>
<proteinExistence type="predicted"/>
<keyword evidence="3" id="KW-1185">Reference proteome</keyword>
<dbReference type="EnsemblMetazoa" id="AALB005739-RA">
    <property type="protein sequence ID" value="AALB005739-PA"/>
    <property type="gene ID" value="AALB005739"/>
</dbReference>
<dbReference type="VEuPathDB" id="VectorBase:AALB20_035237"/>
<dbReference type="Proteomes" id="UP000069272">
    <property type="component" value="Chromosome 3L"/>
</dbReference>
<dbReference type="InterPro" id="IPR038718">
    <property type="entry name" value="SNF2-like_sf"/>
</dbReference>
<feature type="compositionally biased region" description="Basic and acidic residues" evidence="1">
    <location>
        <begin position="737"/>
        <end position="771"/>
    </location>
</feature>
<evidence type="ECO:0000313" key="2">
    <source>
        <dbReference type="EnsemblMetazoa" id="AALB005739-PA"/>
    </source>
</evidence>
<accession>A0A182FGU6</accession>
<sequence length="790" mass="87014">MAQRCLSTRAEEVVIVQGVPLYLDHNQQHWVHQDLVNQLADHQLAGIRFMYQQLSREYTGIFLNDEPGLGKCHQALALLAAVTTKPSTRSMVLCSSRERANYWTYHLELLVVDASVRSRIRVKTHREIAQPTPDASPGTGCWHYIVVDETDRFATRVELAKLRLLQGERFIFLCSIDLLDHPTEISDRLPFCCEPARTASLRKLINKQCTKRDRFRAYLCLRPLLLRRYTSNYQRVLPMVVKEEFNRRFLAWSTPADRRLTGKSDKSCPVEPAPLPHPEAAILKKDDTKDSPLFAFSSFEMTPHAESTTEATKPAMDRQPDEIDRDPIKSGHDPSATVGSVQATFSEPLFEPFEMDTEQMPALRVESGSSPEGSVMGSQHTVIGVPSTVPETLDADSEEFLQLGQGAISCSDSSTTQPQHQQVTEVEEDRYCFPMDKFQQPACSSSSAASVVEPSIPNGQRPVSTTEVVVITSSSSSSDPKTTRLKSPSLFGDSDNDTASLESDSDTELSFTDMLAKSPGNLLPPSTSKRPSESRQRAVPLPRTLTHCSTPIAKLITGPLPLASIGCGVGPSQELNLSSTDIFADSPAVGQRERTRLAENVFEITKNAAFPNRIVVQENNATGELPGTPVLRIEGDSSDDDEVEIIEASDGVIDLVDEESDACKTKALAGQRTPQSSTSSSSIRRTGSGGGGLNRTPSSSGWLVKRTPTSSISPKSSNSNTPTRGKRSPHPGGSDGNRQRIGDRFTGREPSKRRRKLDDEFQESERNRAQDRPSSLRGRDLLKGNERKAR</sequence>
<name>A0A182FGU6_ANOAL</name>
<feature type="region of interest" description="Disordered" evidence="1">
    <location>
        <begin position="471"/>
        <end position="541"/>
    </location>
</feature>
<feature type="compositionally biased region" description="Basic and acidic residues" evidence="1">
    <location>
        <begin position="315"/>
        <end position="332"/>
    </location>
</feature>
<dbReference type="SUPFAM" id="SSF52540">
    <property type="entry name" value="P-loop containing nucleoside triphosphate hydrolases"/>
    <property type="match status" value="1"/>
</dbReference>
<feature type="compositionally biased region" description="Basic and acidic residues" evidence="1">
    <location>
        <begin position="777"/>
        <end position="790"/>
    </location>
</feature>
<dbReference type="VEuPathDB" id="VectorBase:AALB005739"/>